<sequence>MNRLIYYFSFLHTFNICFIIWSFKIVFNPNIHSVFTYLAIYWTWSSCINHCFKHSFVLAK</sequence>
<evidence type="ECO:0000313" key="2">
    <source>
        <dbReference type="EMBL" id="AKH47713.1"/>
    </source>
</evidence>
<keyword evidence="1" id="KW-1133">Transmembrane helix</keyword>
<reference evidence="2" key="2">
    <citation type="submission" date="2015-03" db="EMBL/GenBank/DDBJ databases">
        <authorList>
            <person name="Chow C.-E.T."/>
            <person name="Winget D.M."/>
            <person name="White R.A.III."/>
            <person name="Hallam S.J."/>
            <person name="Suttle C.A."/>
        </authorList>
    </citation>
    <scope>NUCLEOTIDE SEQUENCE</scope>
    <source>
        <strain evidence="2">Oxic1_2</strain>
    </source>
</reference>
<name>A0A0F7L839_9VIRU</name>
<dbReference type="EMBL" id="KR029597">
    <property type="protein sequence ID" value="AKH47713.1"/>
    <property type="molecule type" value="Genomic_DNA"/>
</dbReference>
<keyword evidence="1" id="KW-0472">Membrane</keyword>
<reference evidence="2" key="1">
    <citation type="journal article" date="2015" name="Front. Microbiol.">
        <title>Combining genomic sequencing methods to explore viral diversity and reveal potential virus-host interactions.</title>
        <authorList>
            <person name="Chow C.E."/>
            <person name="Winget D.M."/>
            <person name="White R.A.III."/>
            <person name="Hallam S.J."/>
            <person name="Suttle C.A."/>
        </authorList>
    </citation>
    <scope>NUCLEOTIDE SEQUENCE</scope>
    <source>
        <strain evidence="2">Oxic1_2</strain>
    </source>
</reference>
<proteinExistence type="predicted"/>
<evidence type="ECO:0000256" key="1">
    <source>
        <dbReference type="SAM" id="Phobius"/>
    </source>
</evidence>
<protein>
    <submittedName>
        <fullName evidence="2">Uncharacterized protein</fullName>
    </submittedName>
</protein>
<accession>A0A0F7L839</accession>
<feature type="transmembrane region" description="Helical" evidence="1">
    <location>
        <begin position="6"/>
        <end position="27"/>
    </location>
</feature>
<keyword evidence="1" id="KW-0812">Transmembrane</keyword>
<organism evidence="2">
    <name type="scientific">uncultured marine virus</name>
    <dbReference type="NCBI Taxonomy" id="186617"/>
    <lineage>
        <taxon>Viruses</taxon>
        <taxon>environmental samples</taxon>
    </lineage>
</organism>